<dbReference type="GO" id="GO:0005829">
    <property type="term" value="C:cytosol"/>
    <property type="evidence" value="ECO:0007669"/>
    <property type="project" value="TreeGrafter"/>
</dbReference>
<dbReference type="EMBL" id="FNDG01000010">
    <property type="protein sequence ID" value="SDI00528.1"/>
    <property type="molecule type" value="Genomic_DNA"/>
</dbReference>
<proteinExistence type="predicted"/>
<dbReference type="STRING" id="29435.SAMN05216588_11016"/>
<evidence type="ECO:0000313" key="2">
    <source>
        <dbReference type="EMBL" id="SDI00528.1"/>
    </source>
</evidence>
<dbReference type="Proteomes" id="UP000198606">
    <property type="component" value="Unassembled WGS sequence"/>
</dbReference>
<name>A0A1G8H1I9_9GAMM</name>
<reference evidence="2 3" key="1">
    <citation type="submission" date="2016-10" db="EMBL/GenBank/DDBJ databases">
        <authorList>
            <person name="de Groot N.N."/>
        </authorList>
    </citation>
    <scope>NUCLEOTIDE SEQUENCE [LARGE SCALE GENOMIC DNA]</scope>
    <source>
        <strain evidence="2 3">LMG 18387</strain>
    </source>
</reference>
<gene>
    <name evidence="2" type="ORF">SAMN05216588_11016</name>
</gene>
<dbReference type="Gene3D" id="1.10.10.60">
    <property type="entry name" value="Homeodomain-like"/>
    <property type="match status" value="1"/>
</dbReference>
<protein>
    <submittedName>
        <fullName evidence="2">Helix-turn-helix domain-containing protein</fullName>
    </submittedName>
</protein>
<dbReference type="InterPro" id="IPR025246">
    <property type="entry name" value="IS30-like_HTH"/>
</dbReference>
<dbReference type="PANTHER" id="PTHR10948">
    <property type="entry name" value="TRANSPOSASE"/>
    <property type="match status" value="1"/>
</dbReference>
<organism evidence="2 3">
    <name type="scientific">Phytopseudomonas flavescens</name>
    <dbReference type="NCBI Taxonomy" id="29435"/>
    <lineage>
        <taxon>Bacteria</taxon>
        <taxon>Pseudomonadati</taxon>
        <taxon>Pseudomonadota</taxon>
        <taxon>Gammaproteobacteria</taxon>
        <taxon>Pseudomonadales</taxon>
        <taxon>Pseudomonadaceae</taxon>
        <taxon>Phytopseudomonas</taxon>
    </lineage>
</organism>
<sequence length="94" mass="10819">MKYHEFSIEERATIQVSRLHGMSQRAIAKALGRNCSTISRELRRNTGDNGIYHAPTAQGHMRQRRVVCRPPKKLVPGAELFELIVQLLREYFSP</sequence>
<accession>A0A1G8H1I9</accession>
<dbReference type="InterPro" id="IPR051917">
    <property type="entry name" value="Transposase-Integrase"/>
</dbReference>
<dbReference type="AlphaFoldDB" id="A0A1G8H1I9"/>
<evidence type="ECO:0000313" key="3">
    <source>
        <dbReference type="Proteomes" id="UP000198606"/>
    </source>
</evidence>
<dbReference type="Pfam" id="PF13936">
    <property type="entry name" value="HTH_38"/>
    <property type="match status" value="1"/>
</dbReference>
<dbReference type="GO" id="GO:0032196">
    <property type="term" value="P:transposition"/>
    <property type="evidence" value="ECO:0007669"/>
    <property type="project" value="TreeGrafter"/>
</dbReference>
<feature type="domain" description="Transposase IS30-like HTH" evidence="1">
    <location>
        <begin position="2"/>
        <end position="45"/>
    </location>
</feature>
<evidence type="ECO:0000259" key="1">
    <source>
        <dbReference type="Pfam" id="PF13936"/>
    </source>
</evidence>
<dbReference type="GO" id="GO:0004803">
    <property type="term" value="F:transposase activity"/>
    <property type="evidence" value="ECO:0007669"/>
    <property type="project" value="TreeGrafter"/>
</dbReference>
<dbReference type="PANTHER" id="PTHR10948:SF23">
    <property type="entry name" value="TRANSPOSASE INSI FOR INSERTION SEQUENCE ELEMENT IS30A-RELATED"/>
    <property type="match status" value="1"/>
</dbReference>